<comment type="caution">
    <text evidence="2">The sequence shown here is derived from an EMBL/GenBank/DDBJ whole genome shotgun (WGS) entry which is preliminary data.</text>
</comment>
<gene>
    <name evidence="2" type="ORF">EZS28_003778</name>
</gene>
<keyword evidence="1" id="KW-0694">RNA-binding</keyword>
<name>A0A5J4X082_9EUKA</name>
<dbReference type="Gene3D" id="3.30.760.10">
    <property type="entry name" value="RNA Cap, Translation Initiation Factor Eif4e"/>
    <property type="match status" value="1"/>
</dbReference>
<dbReference type="EMBL" id="SNRW01000518">
    <property type="protein sequence ID" value="KAA6400697.1"/>
    <property type="molecule type" value="Genomic_DNA"/>
</dbReference>
<dbReference type="SUPFAM" id="SSF55418">
    <property type="entry name" value="eIF4e-like"/>
    <property type="match status" value="1"/>
</dbReference>
<evidence type="ECO:0000256" key="1">
    <source>
        <dbReference type="RuleBase" id="RU004374"/>
    </source>
</evidence>
<dbReference type="PANTHER" id="PTHR11960">
    <property type="entry name" value="EUKARYOTIC TRANSLATION INITIATION FACTOR 4E RELATED"/>
    <property type="match status" value="1"/>
</dbReference>
<dbReference type="Pfam" id="PF01652">
    <property type="entry name" value="IF4E"/>
    <property type="match status" value="1"/>
</dbReference>
<evidence type="ECO:0008006" key="4">
    <source>
        <dbReference type="Google" id="ProtNLM"/>
    </source>
</evidence>
<dbReference type="InterPro" id="IPR023398">
    <property type="entry name" value="TIF_eIF4e-like"/>
</dbReference>
<dbReference type="OrthoDB" id="590761at2759"/>
<dbReference type="Proteomes" id="UP000324800">
    <property type="component" value="Unassembled WGS sequence"/>
</dbReference>
<dbReference type="GO" id="GO:0016281">
    <property type="term" value="C:eukaryotic translation initiation factor 4F complex"/>
    <property type="evidence" value="ECO:0007669"/>
    <property type="project" value="TreeGrafter"/>
</dbReference>
<dbReference type="GO" id="GO:0000340">
    <property type="term" value="F:RNA 7-methylguanosine cap binding"/>
    <property type="evidence" value="ECO:0007669"/>
    <property type="project" value="TreeGrafter"/>
</dbReference>
<protein>
    <recommendedName>
        <fullName evidence="4">Eukaryotic translation initiation factor 4E</fullName>
    </recommendedName>
</protein>
<keyword evidence="1" id="KW-0396">Initiation factor</keyword>
<dbReference type="GO" id="GO:0003743">
    <property type="term" value="F:translation initiation factor activity"/>
    <property type="evidence" value="ECO:0007669"/>
    <property type="project" value="UniProtKB-KW"/>
</dbReference>
<organism evidence="2 3">
    <name type="scientific">Streblomastix strix</name>
    <dbReference type="NCBI Taxonomy" id="222440"/>
    <lineage>
        <taxon>Eukaryota</taxon>
        <taxon>Metamonada</taxon>
        <taxon>Preaxostyla</taxon>
        <taxon>Oxymonadida</taxon>
        <taxon>Streblomastigidae</taxon>
        <taxon>Streblomastix</taxon>
    </lineage>
</organism>
<keyword evidence="1" id="KW-0648">Protein biosynthesis</keyword>
<evidence type="ECO:0000313" key="3">
    <source>
        <dbReference type="Proteomes" id="UP000324800"/>
    </source>
</evidence>
<comment type="similarity">
    <text evidence="1">Belongs to the eukaryotic initiation factor 4E family.</text>
</comment>
<accession>A0A5J4X082</accession>
<reference evidence="2 3" key="1">
    <citation type="submission" date="2019-03" db="EMBL/GenBank/DDBJ databases">
        <title>Single cell metagenomics reveals metabolic interactions within the superorganism composed of flagellate Streblomastix strix and complex community of Bacteroidetes bacteria on its surface.</title>
        <authorList>
            <person name="Treitli S.C."/>
            <person name="Kolisko M."/>
            <person name="Husnik F."/>
            <person name="Keeling P."/>
            <person name="Hampl V."/>
        </authorList>
    </citation>
    <scope>NUCLEOTIDE SEQUENCE [LARGE SCALE GENOMIC DNA]</scope>
    <source>
        <strain evidence="2">ST1C</strain>
    </source>
</reference>
<evidence type="ECO:0000313" key="2">
    <source>
        <dbReference type="EMBL" id="KAA6400697.1"/>
    </source>
</evidence>
<sequence length="185" mass="21569">MTELKYKFSLYFQEPSKQSGKVQKSEKDWMAGFHHIYTCTTLENFWRMCHNIPRPQKIPARSSYYMFKEGVKPAWEDKENVGGGRFQIIQKQTLINRDHFEFVFFDLLILLVCDQLPSTDLITGVQFNNNKQAIEIWVKKGINQELLRKAIEDDINALLAARGIDGKLTSQAIPYTSFEKAAERR</sequence>
<dbReference type="InterPro" id="IPR001040">
    <property type="entry name" value="TIF_eIF_4E"/>
</dbReference>
<dbReference type="AlphaFoldDB" id="A0A5J4X082"/>
<proteinExistence type="inferred from homology"/>